<organism evidence="1 2">
    <name type="scientific">Coniophora puteana (strain RWD-64-598)</name>
    <name type="common">Brown rot fungus</name>
    <dbReference type="NCBI Taxonomy" id="741705"/>
    <lineage>
        <taxon>Eukaryota</taxon>
        <taxon>Fungi</taxon>
        <taxon>Dikarya</taxon>
        <taxon>Basidiomycota</taxon>
        <taxon>Agaricomycotina</taxon>
        <taxon>Agaricomycetes</taxon>
        <taxon>Agaricomycetidae</taxon>
        <taxon>Boletales</taxon>
        <taxon>Coniophorineae</taxon>
        <taxon>Coniophoraceae</taxon>
        <taxon>Coniophora</taxon>
    </lineage>
</organism>
<dbReference type="Proteomes" id="UP000053558">
    <property type="component" value="Unassembled WGS sequence"/>
</dbReference>
<accession>A0A5M3MYW3</accession>
<name>A0A5M3MYW3_CONPW</name>
<sequence>MTLVGSILGFSAFGLVSRFGQLAIQKRNLADNLGGHLIAMGVFGAAGYYMHQWDERAAVLLAAKRKQIAERRSASGVEAEA</sequence>
<proteinExistence type="predicted"/>
<dbReference type="KEGG" id="cput:CONPUDRAFT_120111"/>
<gene>
    <name evidence="1" type="ORF">CONPUDRAFT_120111</name>
</gene>
<keyword evidence="2" id="KW-1185">Reference proteome</keyword>
<dbReference type="GeneID" id="19199525"/>
<dbReference type="OMA" id="GYWAYKW"/>
<evidence type="ECO:0000313" key="1">
    <source>
        <dbReference type="EMBL" id="EIW84338.1"/>
    </source>
</evidence>
<protein>
    <submittedName>
        <fullName evidence="1">Uncharacterized protein</fullName>
    </submittedName>
</protein>
<comment type="caution">
    <text evidence="1">The sequence shown here is derived from an EMBL/GenBank/DDBJ whole genome shotgun (WGS) entry which is preliminary data.</text>
</comment>
<dbReference type="PANTHER" id="PTHR39218:SF1">
    <property type="entry name" value="OXIDOREDUCTASE 14 KDA SUBUNIT, PUTATIVE (AFU_ORTHOLOGUE AFUA_1G12110)-RELATED"/>
    <property type="match status" value="1"/>
</dbReference>
<dbReference type="RefSeq" id="XP_007766062.1">
    <property type="nucleotide sequence ID" value="XM_007767872.1"/>
</dbReference>
<evidence type="ECO:0000313" key="2">
    <source>
        <dbReference type="Proteomes" id="UP000053558"/>
    </source>
</evidence>
<dbReference type="EMBL" id="JH711575">
    <property type="protein sequence ID" value="EIW84338.1"/>
    <property type="molecule type" value="Genomic_DNA"/>
</dbReference>
<dbReference type="OrthoDB" id="2141050at2759"/>
<reference evidence="2" key="1">
    <citation type="journal article" date="2012" name="Science">
        <title>The Paleozoic origin of enzymatic lignin decomposition reconstructed from 31 fungal genomes.</title>
        <authorList>
            <person name="Floudas D."/>
            <person name="Binder M."/>
            <person name="Riley R."/>
            <person name="Barry K."/>
            <person name="Blanchette R.A."/>
            <person name="Henrissat B."/>
            <person name="Martinez A.T."/>
            <person name="Otillar R."/>
            <person name="Spatafora J.W."/>
            <person name="Yadav J.S."/>
            <person name="Aerts A."/>
            <person name="Benoit I."/>
            <person name="Boyd A."/>
            <person name="Carlson A."/>
            <person name="Copeland A."/>
            <person name="Coutinho P.M."/>
            <person name="de Vries R.P."/>
            <person name="Ferreira P."/>
            <person name="Findley K."/>
            <person name="Foster B."/>
            <person name="Gaskell J."/>
            <person name="Glotzer D."/>
            <person name="Gorecki P."/>
            <person name="Heitman J."/>
            <person name="Hesse C."/>
            <person name="Hori C."/>
            <person name="Igarashi K."/>
            <person name="Jurgens J.A."/>
            <person name="Kallen N."/>
            <person name="Kersten P."/>
            <person name="Kohler A."/>
            <person name="Kuees U."/>
            <person name="Kumar T.K.A."/>
            <person name="Kuo A."/>
            <person name="LaButti K."/>
            <person name="Larrondo L.F."/>
            <person name="Lindquist E."/>
            <person name="Ling A."/>
            <person name="Lombard V."/>
            <person name="Lucas S."/>
            <person name="Lundell T."/>
            <person name="Martin R."/>
            <person name="McLaughlin D.J."/>
            <person name="Morgenstern I."/>
            <person name="Morin E."/>
            <person name="Murat C."/>
            <person name="Nagy L.G."/>
            <person name="Nolan M."/>
            <person name="Ohm R.A."/>
            <person name="Patyshakuliyeva A."/>
            <person name="Rokas A."/>
            <person name="Ruiz-Duenas F.J."/>
            <person name="Sabat G."/>
            <person name="Salamov A."/>
            <person name="Samejima M."/>
            <person name="Schmutz J."/>
            <person name="Slot J.C."/>
            <person name="St John F."/>
            <person name="Stenlid J."/>
            <person name="Sun H."/>
            <person name="Sun S."/>
            <person name="Syed K."/>
            <person name="Tsang A."/>
            <person name="Wiebenga A."/>
            <person name="Young D."/>
            <person name="Pisabarro A."/>
            <person name="Eastwood D.C."/>
            <person name="Martin F."/>
            <person name="Cullen D."/>
            <person name="Grigoriev I.V."/>
            <person name="Hibbett D.S."/>
        </authorList>
    </citation>
    <scope>NUCLEOTIDE SEQUENCE [LARGE SCALE GENOMIC DNA]</scope>
    <source>
        <strain evidence="2">RWD-64-598 SS2</strain>
    </source>
</reference>
<dbReference type="AlphaFoldDB" id="A0A5M3MYW3"/>
<dbReference type="PANTHER" id="PTHR39218">
    <property type="entry name" value="OXIDOREDUCTASE 14 KDA SUBUNIT, PUTATIVE (AFU_ORTHOLOGUE AFUA_1G12110)-RELATED"/>
    <property type="match status" value="1"/>
</dbReference>